<comment type="caution">
    <text evidence="2">The sequence shown here is derived from an EMBL/GenBank/DDBJ whole genome shotgun (WGS) entry which is preliminary data.</text>
</comment>
<gene>
    <name evidence="2" type="ORF">MGAL_10B057852</name>
</gene>
<evidence type="ECO:0000256" key="1">
    <source>
        <dbReference type="SAM" id="SignalP"/>
    </source>
</evidence>
<feature type="signal peptide" evidence="1">
    <location>
        <begin position="1"/>
        <end position="19"/>
    </location>
</feature>
<dbReference type="OrthoDB" id="6099545at2759"/>
<organism evidence="2 3">
    <name type="scientific">Mytilus galloprovincialis</name>
    <name type="common">Mediterranean mussel</name>
    <dbReference type="NCBI Taxonomy" id="29158"/>
    <lineage>
        <taxon>Eukaryota</taxon>
        <taxon>Metazoa</taxon>
        <taxon>Spiralia</taxon>
        <taxon>Lophotrochozoa</taxon>
        <taxon>Mollusca</taxon>
        <taxon>Bivalvia</taxon>
        <taxon>Autobranchia</taxon>
        <taxon>Pteriomorphia</taxon>
        <taxon>Mytilida</taxon>
        <taxon>Mytiloidea</taxon>
        <taxon>Mytilidae</taxon>
        <taxon>Mytilinae</taxon>
        <taxon>Mytilus</taxon>
    </lineage>
</organism>
<accession>A0A8B6CQS6</accession>
<evidence type="ECO:0000313" key="2">
    <source>
        <dbReference type="EMBL" id="VDI07882.1"/>
    </source>
</evidence>
<feature type="chain" id="PRO_5032551621" evidence="1">
    <location>
        <begin position="20"/>
        <end position="226"/>
    </location>
</feature>
<dbReference type="AlphaFoldDB" id="A0A8B6CQS6"/>
<dbReference type="Proteomes" id="UP000596742">
    <property type="component" value="Unassembled WGS sequence"/>
</dbReference>
<proteinExistence type="predicted"/>
<reference evidence="2" key="1">
    <citation type="submission" date="2018-11" db="EMBL/GenBank/DDBJ databases">
        <authorList>
            <person name="Alioto T."/>
            <person name="Alioto T."/>
        </authorList>
    </citation>
    <scope>NUCLEOTIDE SEQUENCE</scope>
</reference>
<keyword evidence="3" id="KW-1185">Reference proteome</keyword>
<name>A0A8B6CQS6_MYTGA</name>
<keyword evidence="1" id="KW-0732">Signal</keyword>
<protein>
    <submittedName>
        <fullName evidence="2">Uncharacterized protein</fullName>
    </submittedName>
</protein>
<dbReference type="EMBL" id="UYJE01002110">
    <property type="protein sequence ID" value="VDI07882.1"/>
    <property type="molecule type" value="Genomic_DNA"/>
</dbReference>
<sequence>MERNISLLLIVAYFYTVFGNTEFPCRFPCPWRSKTFDLYNISLLDEGTPFLNWTVDASGKSGVFPNGVEFECYQITDRFIIFRYRGTDIFFCSPIFYDGSKNPVTFTLNDGTDFERENKKGKFADICDLCSNPSTLKIVFVESGTPPPKEASVDCNLPRECKRYYTYKNCPACDVCKTEGNVPKACKGRPRHIYQTNNNNKKTWMRRYGKPQRNGKGNWLYGKKRA</sequence>
<evidence type="ECO:0000313" key="3">
    <source>
        <dbReference type="Proteomes" id="UP000596742"/>
    </source>
</evidence>